<dbReference type="PRINTS" id="PR00419">
    <property type="entry name" value="ADXRDTASE"/>
</dbReference>
<dbReference type="Proteomes" id="UP000604243">
    <property type="component" value="Unassembled WGS sequence"/>
</dbReference>
<dbReference type="NCBIfam" id="TIGR02734">
    <property type="entry name" value="crtI_fam"/>
    <property type="match status" value="1"/>
</dbReference>
<evidence type="ECO:0000313" key="8">
    <source>
        <dbReference type="EMBL" id="GHC23420.1"/>
    </source>
</evidence>
<keyword evidence="3 5" id="KW-0125">Carotenoid biosynthesis</keyword>
<dbReference type="Pfam" id="PF01593">
    <property type="entry name" value="Amino_oxidase"/>
    <property type="match status" value="1"/>
</dbReference>
<feature type="domain" description="Amine oxidase" evidence="7">
    <location>
        <begin position="23"/>
        <end position="502"/>
    </location>
</feature>
<comment type="pathway">
    <text evidence="1 5">Carotenoid biosynthesis.</text>
</comment>
<evidence type="ECO:0000259" key="7">
    <source>
        <dbReference type="Pfam" id="PF01593"/>
    </source>
</evidence>
<name>A0ABQ3FGU3_9GAMM</name>
<organism evidence="8 9">
    <name type="scientific">Kushneria pakistanensis</name>
    <dbReference type="NCBI Taxonomy" id="1508770"/>
    <lineage>
        <taxon>Bacteria</taxon>
        <taxon>Pseudomonadati</taxon>
        <taxon>Pseudomonadota</taxon>
        <taxon>Gammaproteobacteria</taxon>
        <taxon>Oceanospirillales</taxon>
        <taxon>Halomonadaceae</taxon>
        <taxon>Kushneria</taxon>
    </lineage>
</organism>
<dbReference type="EMBL" id="BMZM01000002">
    <property type="protein sequence ID" value="GHC23420.1"/>
    <property type="molecule type" value="Genomic_DNA"/>
</dbReference>
<sequence>MPEPNASIASATAPRIGIIGSGIAGLAAAVRLRLEGAHVEVFEAADTPGGKLGELVLGEYRFGIGPSLLTMPQYIDELFTLAGETPADHFRYQRLETVCRYAWEDGIWLDASGDPETFAHEVERVLGVPAQRVLNTLAHGAEKYRLTGHTFLEKSLHSPKTWLTPEVGHALTRLHRLDLTRTLHQVHERDLGEAHLVQLFDRFATYNGSNPYRAPGLLSMIAHFEHGAGAFVPEGGIPAIGRALYDLAQRVGVIFHFNTPVAEILTRPGRQRPRAVGLRLADDRQVLLDRVVSNMDVFFTHERLLPNAPAPTRVLAREKSTSALIFYWGVDKPFPELDVHNILFSVDYPAEFAALEAGTLCDDPTVYISISSRYDQSAAPAHGENWFVMINAPCAAPHQDWEALIQRTRERVIDKIERMLSRRRGQAVALRDMIAEEAVFDPTTIEASTLSHQGALYGTSSNDRMAAFMRHPNHSRHVDGLYFCGGSVHPGGGLPLCLLSAKIMTRVMAQREPWPHNVPSSHDISFSNNAPSSHKDDA</sequence>
<reference evidence="9" key="1">
    <citation type="journal article" date="2019" name="Int. J. Syst. Evol. Microbiol.">
        <title>The Global Catalogue of Microorganisms (GCM) 10K type strain sequencing project: providing services to taxonomists for standard genome sequencing and annotation.</title>
        <authorList>
            <consortium name="The Broad Institute Genomics Platform"/>
            <consortium name="The Broad Institute Genome Sequencing Center for Infectious Disease"/>
            <person name="Wu L."/>
            <person name="Ma J."/>
        </authorList>
    </citation>
    <scope>NUCLEOTIDE SEQUENCE [LARGE SCALE GENOMIC DNA]</scope>
    <source>
        <strain evidence="9">KCTC 42082</strain>
    </source>
</reference>
<evidence type="ECO:0000256" key="3">
    <source>
        <dbReference type="ARBA" id="ARBA00022746"/>
    </source>
</evidence>
<comment type="caution">
    <text evidence="8">The sequence shown here is derived from an EMBL/GenBank/DDBJ whole genome shotgun (WGS) entry which is preliminary data.</text>
</comment>
<dbReference type="NCBIfam" id="NF042421">
    <property type="entry name" value="hydcarot_desat_CrtD"/>
    <property type="match status" value="1"/>
</dbReference>
<dbReference type="InterPro" id="IPR014105">
    <property type="entry name" value="Carotenoid/retinoid_OxRdtase"/>
</dbReference>
<evidence type="ECO:0000313" key="9">
    <source>
        <dbReference type="Proteomes" id="UP000604243"/>
    </source>
</evidence>
<evidence type="ECO:0000256" key="1">
    <source>
        <dbReference type="ARBA" id="ARBA00004829"/>
    </source>
</evidence>
<feature type="compositionally biased region" description="Polar residues" evidence="6">
    <location>
        <begin position="518"/>
        <end position="532"/>
    </location>
</feature>
<dbReference type="PANTHER" id="PTHR43734">
    <property type="entry name" value="PHYTOENE DESATURASE"/>
    <property type="match status" value="1"/>
</dbReference>
<evidence type="ECO:0000256" key="5">
    <source>
        <dbReference type="RuleBase" id="RU362075"/>
    </source>
</evidence>
<keyword evidence="9" id="KW-1185">Reference proteome</keyword>
<evidence type="ECO:0000256" key="4">
    <source>
        <dbReference type="ARBA" id="ARBA00023002"/>
    </source>
</evidence>
<dbReference type="RefSeq" id="WP_189516661.1">
    <property type="nucleotide sequence ID" value="NZ_BMZM01000002.1"/>
</dbReference>
<proteinExistence type="inferred from homology"/>
<evidence type="ECO:0000256" key="2">
    <source>
        <dbReference type="ARBA" id="ARBA00006046"/>
    </source>
</evidence>
<dbReference type="Gene3D" id="3.50.50.60">
    <property type="entry name" value="FAD/NAD(P)-binding domain"/>
    <property type="match status" value="2"/>
</dbReference>
<dbReference type="SUPFAM" id="SSF51905">
    <property type="entry name" value="FAD/NAD(P)-binding domain"/>
    <property type="match status" value="1"/>
</dbReference>
<accession>A0ABQ3FGU3</accession>
<evidence type="ECO:0000256" key="6">
    <source>
        <dbReference type="SAM" id="MobiDB-lite"/>
    </source>
</evidence>
<gene>
    <name evidence="8" type="ORF">GCM10010082_14610</name>
</gene>
<keyword evidence="4 5" id="KW-0560">Oxidoreductase</keyword>
<feature type="region of interest" description="Disordered" evidence="6">
    <location>
        <begin position="514"/>
        <end position="538"/>
    </location>
</feature>
<dbReference type="InterPro" id="IPR002937">
    <property type="entry name" value="Amino_oxidase"/>
</dbReference>
<dbReference type="InterPro" id="IPR054840">
    <property type="entry name" value="hydcarot_desat_CrtD"/>
</dbReference>
<dbReference type="InterPro" id="IPR036188">
    <property type="entry name" value="FAD/NAD-bd_sf"/>
</dbReference>
<dbReference type="PANTHER" id="PTHR43734:SF7">
    <property type="entry name" value="4,4'-DIAPONEUROSPORENE OXYGENASE"/>
    <property type="match status" value="1"/>
</dbReference>
<comment type="similarity">
    <text evidence="2 5">Belongs to the carotenoid/retinoid oxidoreductase family.</text>
</comment>
<protein>
    <submittedName>
        <fullName evidence="8">Phytoene desaturase</fullName>
    </submittedName>
</protein>